<organism evidence="9 10">
    <name type="scientific">Polarella glacialis</name>
    <name type="common">Dinoflagellate</name>
    <dbReference type="NCBI Taxonomy" id="89957"/>
    <lineage>
        <taxon>Eukaryota</taxon>
        <taxon>Sar</taxon>
        <taxon>Alveolata</taxon>
        <taxon>Dinophyceae</taxon>
        <taxon>Suessiales</taxon>
        <taxon>Suessiaceae</taxon>
        <taxon>Polarella</taxon>
    </lineage>
</organism>
<dbReference type="Pfam" id="PF00091">
    <property type="entry name" value="Tubulin"/>
    <property type="match status" value="1"/>
</dbReference>
<dbReference type="GO" id="GO:0016787">
    <property type="term" value="F:hydrolase activity"/>
    <property type="evidence" value="ECO:0007669"/>
    <property type="project" value="UniProtKB-KW"/>
</dbReference>
<dbReference type="GO" id="GO:0007017">
    <property type="term" value="P:microtubule-based process"/>
    <property type="evidence" value="ECO:0007669"/>
    <property type="project" value="InterPro"/>
</dbReference>
<evidence type="ECO:0000256" key="4">
    <source>
        <dbReference type="ARBA" id="ARBA00022741"/>
    </source>
</evidence>
<accession>A0A813H0Q5</accession>
<dbReference type="AlphaFoldDB" id="A0A813H0Q5"/>
<evidence type="ECO:0000259" key="8">
    <source>
        <dbReference type="Pfam" id="PF00091"/>
    </source>
</evidence>
<evidence type="ECO:0000256" key="5">
    <source>
        <dbReference type="ARBA" id="ARBA00022801"/>
    </source>
</evidence>
<dbReference type="GO" id="GO:0005200">
    <property type="term" value="F:structural constituent of cytoskeleton"/>
    <property type="evidence" value="ECO:0007669"/>
    <property type="project" value="InterPro"/>
</dbReference>
<evidence type="ECO:0000256" key="7">
    <source>
        <dbReference type="ARBA" id="ARBA00049117"/>
    </source>
</evidence>
<proteinExistence type="inferred from homology"/>
<dbReference type="PANTHER" id="PTHR11588">
    <property type="entry name" value="TUBULIN"/>
    <property type="match status" value="1"/>
</dbReference>
<keyword evidence="6" id="KW-0342">GTP-binding</keyword>
<keyword evidence="10" id="KW-1185">Reference proteome</keyword>
<dbReference type="PRINTS" id="PR01161">
    <property type="entry name" value="TUBULIN"/>
</dbReference>
<dbReference type="EMBL" id="CAJNNV010030077">
    <property type="protein sequence ID" value="CAE8631255.1"/>
    <property type="molecule type" value="Genomic_DNA"/>
</dbReference>
<evidence type="ECO:0000313" key="9">
    <source>
        <dbReference type="EMBL" id="CAE8631255.1"/>
    </source>
</evidence>
<evidence type="ECO:0000256" key="3">
    <source>
        <dbReference type="ARBA" id="ARBA00022701"/>
    </source>
</evidence>
<dbReference type="GO" id="GO:0005525">
    <property type="term" value="F:GTP binding"/>
    <property type="evidence" value="ECO:0007669"/>
    <property type="project" value="UniProtKB-KW"/>
</dbReference>
<dbReference type="SUPFAM" id="SSF52490">
    <property type="entry name" value="Tubulin nucleotide-binding domain-like"/>
    <property type="match status" value="1"/>
</dbReference>
<name>A0A813H0Q5_POLGL</name>
<keyword evidence="4" id="KW-0547">Nucleotide-binding</keyword>
<dbReference type="InterPro" id="IPR003008">
    <property type="entry name" value="Tubulin_FtsZ_GTPase"/>
</dbReference>
<reference evidence="9" key="1">
    <citation type="submission" date="2021-02" db="EMBL/GenBank/DDBJ databases">
        <authorList>
            <person name="Dougan E. K."/>
            <person name="Rhodes N."/>
            <person name="Thang M."/>
            <person name="Chan C."/>
        </authorList>
    </citation>
    <scope>NUCLEOTIDE SEQUENCE</scope>
</reference>
<evidence type="ECO:0000256" key="1">
    <source>
        <dbReference type="ARBA" id="ARBA00009636"/>
    </source>
</evidence>
<dbReference type="Gene3D" id="3.40.50.1440">
    <property type="entry name" value="Tubulin/FtsZ, GTPase domain"/>
    <property type="match status" value="1"/>
</dbReference>
<dbReference type="GO" id="GO:0005874">
    <property type="term" value="C:microtubule"/>
    <property type="evidence" value="ECO:0007669"/>
    <property type="project" value="UniProtKB-KW"/>
</dbReference>
<comment type="caution">
    <text evidence="9">The sequence shown here is derived from an EMBL/GenBank/DDBJ whole genome shotgun (WGS) entry which is preliminary data.</text>
</comment>
<comment type="catalytic activity">
    <reaction evidence="7">
        <text>GTP + H2O = GDP + phosphate + H(+)</text>
        <dbReference type="Rhea" id="RHEA:19669"/>
        <dbReference type="ChEBI" id="CHEBI:15377"/>
        <dbReference type="ChEBI" id="CHEBI:15378"/>
        <dbReference type="ChEBI" id="CHEBI:37565"/>
        <dbReference type="ChEBI" id="CHEBI:43474"/>
        <dbReference type="ChEBI" id="CHEBI:58189"/>
    </reaction>
    <physiologicalReaction direction="left-to-right" evidence="7">
        <dbReference type="Rhea" id="RHEA:19670"/>
    </physiologicalReaction>
</comment>
<evidence type="ECO:0000256" key="2">
    <source>
        <dbReference type="ARBA" id="ARBA00022490"/>
    </source>
</evidence>
<dbReference type="PRINTS" id="PR01162">
    <property type="entry name" value="ALPHATUBULIN"/>
</dbReference>
<dbReference type="Proteomes" id="UP000654075">
    <property type="component" value="Unassembled WGS sequence"/>
</dbReference>
<sequence>MAQKECICINIGQAGCQVGSATWELFCHEHNIKPDGSRDVDMAIDDDTTYTSFFSETSQGQHVPRAIFVDTDPTTRDEIFASDYGRLFHPEHVLGYKQDCKNNFFEGRSMASQYKIKSLRNTMERLAGVEQLAGEERSLNCLGATVTIVAGRHVRRMVAGGPFRVDVGGPGPEPEDVRGSAPGGSRVRVCPSLTCRELETLRALRLGALCVLSPFRAAGGAGPGGVVLCLKRNLSNNLIHLVH</sequence>
<keyword evidence="3" id="KW-0493">Microtubule</keyword>
<keyword evidence="2" id="KW-0963">Cytoplasm</keyword>
<feature type="domain" description="Tubulin/FtsZ GTPase" evidence="8">
    <location>
        <begin position="5"/>
        <end position="131"/>
    </location>
</feature>
<evidence type="ECO:0000313" key="10">
    <source>
        <dbReference type="Proteomes" id="UP000654075"/>
    </source>
</evidence>
<dbReference type="InterPro" id="IPR002452">
    <property type="entry name" value="Alpha_tubulin"/>
</dbReference>
<evidence type="ECO:0000256" key="6">
    <source>
        <dbReference type="ARBA" id="ARBA00023134"/>
    </source>
</evidence>
<keyword evidence="5" id="KW-0378">Hydrolase</keyword>
<gene>
    <name evidence="9" type="ORF">PGLA1383_LOCUS47385</name>
</gene>
<dbReference type="InterPro" id="IPR036525">
    <property type="entry name" value="Tubulin/FtsZ_GTPase_sf"/>
</dbReference>
<protein>
    <recommendedName>
        <fullName evidence="8">Tubulin/FtsZ GTPase domain-containing protein</fullName>
    </recommendedName>
</protein>
<dbReference type="OrthoDB" id="424573at2759"/>
<dbReference type="InterPro" id="IPR000217">
    <property type="entry name" value="Tubulin"/>
</dbReference>
<comment type="similarity">
    <text evidence="1">Belongs to the tubulin family.</text>
</comment>